<accession>E8PML9</accession>
<name>E8PML9_THESS</name>
<reference evidence="1 2" key="2">
    <citation type="journal article" date="2011" name="BMC Genomics">
        <title>Sequence of the hyperplastic genome of the naturally competent Thermus scotoductus SA-01.</title>
        <authorList>
            <person name="Gounder K."/>
            <person name="Brzuszkiewicz E."/>
            <person name="Liesegang H."/>
            <person name="Wollherr A."/>
            <person name="Daniel R."/>
            <person name="Gottschalk G."/>
            <person name="Reva O."/>
            <person name="Kumwenda B."/>
            <person name="Srivastava M."/>
            <person name="Bricio C."/>
            <person name="Berenguer J."/>
            <person name="van Heerden E."/>
            <person name="Litthauer D."/>
        </authorList>
    </citation>
    <scope>NUCLEOTIDE SEQUENCE [LARGE SCALE GENOMIC DNA]</scope>
    <source>
        <strain evidence="2">ATCC 700910 / SA-01</strain>
    </source>
</reference>
<dbReference type="RefSeq" id="WP_015716576.1">
    <property type="nucleotide sequence ID" value="NC_014974.1"/>
</dbReference>
<gene>
    <name evidence="1" type="ordered locus">TSC_c06680</name>
</gene>
<proteinExistence type="predicted"/>
<protein>
    <submittedName>
        <fullName evidence="1">Uncharacterized protein</fullName>
    </submittedName>
</protein>
<dbReference type="HOGENOM" id="CLU_2774625_0_0_0"/>
<dbReference type="Proteomes" id="UP000008087">
    <property type="component" value="Chromosome"/>
</dbReference>
<reference evidence="2" key="1">
    <citation type="submission" date="2010-03" db="EMBL/GenBank/DDBJ databases">
        <title>The genome sequence of Thermus scotoductus SA-01.</title>
        <authorList>
            <person name="Gounder K."/>
            <person name="Liesegang H."/>
            <person name="Brzuszkiewicz E."/>
            <person name="Wollherr A."/>
            <person name="Daniel R."/>
            <person name="Gottschalk G."/>
            <person name="van Heerden E."/>
            <person name="Litthauer D."/>
        </authorList>
    </citation>
    <scope>NUCLEOTIDE SEQUENCE [LARGE SCALE GENOMIC DNA]</scope>
    <source>
        <strain evidence="2">ATCC 700910 / SA-01</strain>
    </source>
</reference>
<organism evidence="1 2">
    <name type="scientific">Thermus scotoductus (strain ATCC 700910 / SA-01)</name>
    <dbReference type="NCBI Taxonomy" id="743525"/>
    <lineage>
        <taxon>Bacteria</taxon>
        <taxon>Thermotogati</taxon>
        <taxon>Deinococcota</taxon>
        <taxon>Deinococci</taxon>
        <taxon>Thermales</taxon>
        <taxon>Thermaceae</taxon>
        <taxon>Thermus</taxon>
    </lineage>
</organism>
<sequence length="69" mass="7886">MTAIERLRARLREAVPGRPTWLEYDEELGLWCAGVLWDEEEDLVDEEAAEDAHTALERLGYTIGLDLRG</sequence>
<dbReference type="KEGG" id="tsc:TSC_c06680"/>
<dbReference type="EMBL" id="CP001962">
    <property type="protein sequence ID" value="ADW21295.1"/>
    <property type="molecule type" value="Genomic_DNA"/>
</dbReference>
<evidence type="ECO:0000313" key="2">
    <source>
        <dbReference type="Proteomes" id="UP000008087"/>
    </source>
</evidence>
<dbReference type="AlphaFoldDB" id="E8PML9"/>
<evidence type="ECO:0000313" key="1">
    <source>
        <dbReference type="EMBL" id="ADW21295.1"/>
    </source>
</evidence>
<dbReference type="STRING" id="743525.TSC_c06680"/>